<name>A0AC35F775_9BILA</name>
<evidence type="ECO:0000313" key="2">
    <source>
        <dbReference type="WBParaSite" id="PS1159_v2.g14473.t1"/>
    </source>
</evidence>
<accession>A0AC35F775</accession>
<dbReference type="WBParaSite" id="PS1159_v2.g14473.t1">
    <property type="protein sequence ID" value="PS1159_v2.g14473.t1"/>
    <property type="gene ID" value="PS1159_v2.g14473"/>
</dbReference>
<protein>
    <submittedName>
        <fullName evidence="2">Fucosyltransferase</fullName>
    </submittedName>
</protein>
<reference evidence="2" key="1">
    <citation type="submission" date="2022-11" db="UniProtKB">
        <authorList>
            <consortium name="WormBaseParasite"/>
        </authorList>
    </citation>
    <scope>IDENTIFICATION</scope>
</reference>
<dbReference type="Proteomes" id="UP000887580">
    <property type="component" value="Unplaced"/>
</dbReference>
<organism evidence="1 2">
    <name type="scientific">Panagrolaimus sp. PS1159</name>
    <dbReference type="NCBI Taxonomy" id="55785"/>
    <lineage>
        <taxon>Eukaryota</taxon>
        <taxon>Metazoa</taxon>
        <taxon>Ecdysozoa</taxon>
        <taxon>Nematoda</taxon>
        <taxon>Chromadorea</taxon>
        <taxon>Rhabditida</taxon>
        <taxon>Tylenchina</taxon>
        <taxon>Panagrolaimomorpha</taxon>
        <taxon>Panagrolaimoidea</taxon>
        <taxon>Panagrolaimidae</taxon>
        <taxon>Panagrolaimus</taxon>
    </lineage>
</organism>
<proteinExistence type="predicted"/>
<evidence type="ECO:0000313" key="1">
    <source>
        <dbReference type="Proteomes" id="UP000887580"/>
    </source>
</evidence>
<sequence length="338" mass="40184">MNSSLLDSTFLDRLQKCEHKCQYSENRMLYPFSDIAIFHAKDIKMDSIISSNQTSNRIHLFFSMEAEPNARIPKDIPNDFFNLTMTYRKDSDFWIPYDEFVEIQSHEKNNEKFVWTDKQVNEIIAKKNKLAVQFVSNCDTHSKRETYVSELQKLFNLTIYGKCNDQTFPKDAEKEIKEIMEKHFFYLAFENSVCNEYVTEKFWNLRNLIVPIVLKRSALNGIIDNEYFIAADDFASPKELSEKLINLTQNLEEYKKYFGWTKKYKKTGALSFLLREERVQMFCKLCEIATKNEKHSIKDIQKWWKIDSKCEKNFALKIGGIAENSWIERFSISWFNIF</sequence>